<reference evidence="6 7" key="1">
    <citation type="submission" date="2020-08" db="EMBL/GenBank/DDBJ databases">
        <title>Sequencing the genomes of 1000 actinobacteria strains.</title>
        <authorList>
            <person name="Klenk H.-P."/>
        </authorList>
    </citation>
    <scope>NUCLEOTIDE SEQUENCE [LARGE SCALE GENOMIC DNA]</scope>
    <source>
        <strain evidence="6 7">DSM 45258</strain>
    </source>
</reference>
<keyword evidence="7" id="KW-1185">Reference proteome</keyword>
<dbReference type="AlphaFoldDB" id="A0A839RJN3"/>
<sequence length="253" mass="27814">MLDSRAALDFAILSGFPIVATNWDEDSFLTGLLPDGVERIGGTNTEPDVESILSFNPDMLVVGSGWFDHYREHGLLNFDMAPTFVVAQGDPTSRWREVMTQQLHSIGRGNEASQVLLQYEQQLDASRRQIGSLLDGKKVAIGGAWQGEYWLQGDTFCTSVAEDLGMTLVRDTSTPPRDGNWFYSAETISVFNDADLIIMQNIDAPEVEAPTWQRIPAVTAGHVAELTYDNNNGLALTAIDFAKSLADSAQLLR</sequence>
<dbReference type="PROSITE" id="PS50983">
    <property type="entry name" value="FE_B12_PBP"/>
    <property type="match status" value="1"/>
</dbReference>
<evidence type="ECO:0000256" key="1">
    <source>
        <dbReference type="ARBA" id="ARBA00004196"/>
    </source>
</evidence>
<dbReference type="GO" id="GO:1901678">
    <property type="term" value="P:iron coordination entity transport"/>
    <property type="evidence" value="ECO:0007669"/>
    <property type="project" value="UniProtKB-ARBA"/>
</dbReference>
<dbReference type="Gene3D" id="3.40.50.1980">
    <property type="entry name" value="Nitrogenase molybdenum iron protein domain"/>
    <property type="match status" value="2"/>
</dbReference>
<feature type="domain" description="Fe/B12 periplasmic-binding" evidence="5">
    <location>
        <begin position="1"/>
        <end position="253"/>
    </location>
</feature>
<protein>
    <submittedName>
        <fullName evidence="6">Iron complex transport system substrate-binding protein</fullName>
    </submittedName>
</protein>
<keyword evidence="3" id="KW-0813">Transport</keyword>
<proteinExistence type="inferred from homology"/>
<dbReference type="InterPro" id="IPR051313">
    <property type="entry name" value="Bact_iron-sidero_bind"/>
</dbReference>
<dbReference type="InterPro" id="IPR002491">
    <property type="entry name" value="ABC_transptr_periplasmic_BD"/>
</dbReference>
<evidence type="ECO:0000256" key="3">
    <source>
        <dbReference type="ARBA" id="ARBA00022448"/>
    </source>
</evidence>
<name>A0A839RJN3_9ACTN</name>
<dbReference type="EMBL" id="JACHWS010000001">
    <property type="protein sequence ID" value="MBB3037032.1"/>
    <property type="molecule type" value="Genomic_DNA"/>
</dbReference>
<comment type="subcellular location">
    <subcellularLocation>
        <location evidence="1">Cell envelope</location>
    </subcellularLocation>
</comment>
<dbReference type="GO" id="GO:0030288">
    <property type="term" value="C:outer membrane-bounded periplasmic space"/>
    <property type="evidence" value="ECO:0007669"/>
    <property type="project" value="TreeGrafter"/>
</dbReference>
<comment type="caution">
    <text evidence="6">The sequence shown here is derived from an EMBL/GenBank/DDBJ whole genome shotgun (WGS) entry which is preliminary data.</text>
</comment>
<evidence type="ECO:0000313" key="6">
    <source>
        <dbReference type="EMBL" id="MBB3037032.1"/>
    </source>
</evidence>
<keyword evidence="4" id="KW-0732">Signal</keyword>
<dbReference type="SUPFAM" id="SSF53807">
    <property type="entry name" value="Helical backbone' metal receptor"/>
    <property type="match status" value="1"/>
</dbReference>
<dbReference type="Proteomes" id="UP000567922">
    <property type="component" value="Unassembled WGS sequence"/>
</dbReference>
<dbReference type="Pfam" id="PF01497">
    <property type="entry name" value="Peripla_BP_2"/>
    <property type="match status" value="1"/>
</dbReference>
<accession>A0A839RJN3</accession>
<organism evidence="6 7">
    <name type="scientific">Hoyosella altamirensis</name>
    <dbReference type="NCBI Taxonomy" id="616997"/>
    <lineage>
        <taxon>Bacteria</taxon>
        <taxon>Bacillati</taxon>
        <taxon>Actinomycetota</taxon>
        <taxon>Actinomycetes</taxon>
        <taxon>Mycobacteriales</taxon>
        <taxon>Hoyosellaceae</taxon>
        <taxon>Hoyosella</taxon>
    </lineage>
</organism>
<evidence type="ECO:0000256" key="4">
    <source>
        <dbReference type="ARBA" id="ARBA00022729"/>
    </source>
</evidence>
<gene>
    <name evidence="6" type="ORF">FHU29_001466</name>
</gene>
<evidence type="ECO:0000259" key="5">
    <source>
        <dbReference type="PROSITE" id="PS50983"/>
    </source>
</evidence>
<dbReference type="PANTHER" id="PTHR30532">
    <property type="entry name" value="IRON III DICITRATE-BINDING PERIPLASMIC PROTEIN"/>
    <property type="match status" value="1"/>
</dbReference>
<comment type="similarity">
    <text evidence="2">Belongs to the bacterial solute-binding protein 8 family.</text>
</comment>
<dbReference type="RefSeq" id="WP_183377489.1">
    <property type="nucleotide sequence ID" value="NZ_BDDI01000020.1"/>
</dbReference>
<dbReference type="PANTHER" id="PTHR30532:SF1">
    <property type="entry name" value="IRON(3+)-HYDROXAMATE-BINDING PROTEIN FHUD"/>
    <property type="match status" value="1"/>
</dbReference>
<evidence type="ECO:0000313" key="7">
    <source>
        <dbReference type="Proteomes" id="UP000567922"/>
    </source>
</evidence>
<evidence type="ECO:0000256" key="2">
    <source>
        <dbReference type="ARBA" id="ARBA00008814"/>
    </source>
</evidence>